<proteinExistence type="predicted"/>
<dbReference type="AlphaFoldDB" id="A0A8H2X726"/>
<protein>
    <submittedName>
        <fullName evidence="3">Uncharacterized protein</fullName>
    </submittedName>
</protein>
<keyword evidence="2" id="KW-0812">Transmembrane</keyword>
<dbReference type="EMBL" id="CAJMWQ010000976">
    <property type="protein sequence ID" value="CAE6419058.1"/>
    <property type="molecule type" value="Genomic_DNA"/>
</dbReference>
<sequence length="101" mass="11426">MPHGAPWLLHNAKEQNRHSRKDEHESPGFFGPGDPKTLPFHMKLCLGGLFIFPLWWIGAVMGYEETDCWSALWQFRCRALSIISVLVITGLAVIHGISKLD</sequence>
<accession>A0A8H2X726</accession>
<evidence type="ECO:0000256" key="2">
    <source>
        <dbReference type="SAM" id="Phobius"/>
    </source>
</evidence>
<feature type="region of interest" description="Disordered" evidence="1">
    <location>
        <begin position="1"/>
        <end position="32"/>
    </location>
</feature>
<name>A0A8H2X726_9AGAM</name>
<reference evidence="3" key="1">
    <citation type="submission" date="2021-01" db="EMBL/GenBank/DDBJ databases">
        <authorList>
            <person name="Kaushik A."/>
        </authorList>
    </citation>
    <scope>NUCLEOTIDE SEQUENCE</scope>
    <source>
        <strain evidence="3">AG1-1B</strain>
    </source>
</reference>
<evidence type="ECO:0000256" key="1">
    <source>
        <dbReference type="SAM" id="MobiDB-lite"/>
    </source>
</evidence>
<evidence type="ECO:0000313" key="4">
    <source>
        <dbReference type="Proteomes" id="UP000663826"/>
    </source>
</evidence>
<comment type="caution">
    <text evidence="3">The sequence shown here is derived from an EMBL/GenBank/DDBJ whole genome shotgun (WGS) entry which is preliminary data.</text>
</comment>
<feature type="transmembrane region" description="Helical" evidence="2">
    <location>
        <begin position="75"/>
        <end position="97"/>
    </location>
</feature>
<evidence type="ECO:0000313" key="3">
    <source>
        <dbReference type="EMBL" id="CAE6419058.1"/>
    </source>
</evidence>
<gene>
    <name evidence="3" type="ORF">RDB_LOCUS46292</name>
</gene>
<feature type="compositionally biased region" description="Basic and acidic residues" evidence="1">
    <location>
        <begin position="11"/>
        <end position="26"/>
    </location>
</feature>
<keyword evidence="2" id="KW-0472">Membrane</keyword>
<keyword evidence="2" id="KW-1133">Transmembrane helix</keyword>
<dbReference type="Proteomes" id="UP000663826">
    <property type="component" value="Unassembled WGS sequence"/>
</dbReference>
<feature type="transmembrane region" description="Helical" evidence="2">
    <location>
        <begin position="40"/>
        <end position="63"/>
    </location>
</feature>
<organism evidence="3 4">
    <name type="scientific">Rhizoctonia solani</name>
    <dbReference type="NCBI Taxonomy" id="456999"/>
    <lineage>
        <taxon>Eukaryota</taxon>
        <taxon>Fungi</taxon>
        <taxon>Dikarya</taxon>
        <taxon>Basidiomycota</taxon>
        <taxon>Agaricomycotina</taxon>
        <taxon>Agaricomycetes</taxon>
        <taxon>Cantharellales</taxon>
        <taxon>Ceratobasidiaceae</taxon>
        <taxon>Rhizoctonia</taxon>
    </lineage>
</organism>